<feature type="compositionally biased region" description="Basic residues" evidence="1">
    <location>
        <begin position="63"/>
        <end position="72"/>
    </location>
</feature>
<keyword evidence="3" id="KW-1185">Reference proteome</keyword>
<reference evidence="2" key="2">
    <citation type="submission" date="2022-01" db="EMBL/GenBank/DDBJ databases">
        <authorList>
            <person name="Yamashiro T."/>
            <person name="Shiraishi A."/>
            <person name="Satake H."/>
            <person name="Nakayama K."/>
        </authorList>
    </citation>
    <scope>NUCLEOTIDE SEQUENCE</scope>
</reference>
<name>A0ABQ5A907_9ASTR</name>
<organism evidence="2 3">
    <name type="scientific">Tanacetum coccineum</name>
    <dbReference type="NCBI Taxonomy" id="301880"/>
    <lineage>
        <taxon>Eukaryota</taxon>
        <taxon>Viridiplantae</taxon>
        <taxon>Streptophyta</taxon>
        <taxon>Embryophyta</taxon>
        <taxon>Tracheophyta</taxon>
        <taxon>Spermatophyta</taxon>
        <taxon>Magnoliopsida</taxon>
        <taxon>eudicotyledons</taxon>
        <taxon>Gunneridae</taxon>
        <taxon>Pentapetalae</taxon>
        <taxon>asterids</taxon>
        <taxon>campanulids</taxon>
        <taxon>Asterales</taxon>
        <taxon>Asteraceae</taxon>
        <taxon>Asteroideae</taxon>
        <taxon>Anthemideae</taxon>
        <taxon>Anthemidinae</taxon>
        <taxon>Tanacetum</taxon>
    </lineage>
</organism>
<comment type="caution">
    <text evidence="2">The sequence shown here is derived from an EMBL/GenBank/DDBJ whole genome shotgun (WGS) entry which is preliminary data.</text>
</comment>
<protein>
    <submittedName>
        <fullName evidence="2">Uncharacterized protein</fullName>
    </submittedName>
</protein>
<reference evidence="2" key="1">
    <citation type="journal article" date="2022" name="Int. J. Mol. Sci.">
        <title>Draft Genome of Tanacetum Coccineum: Genomic Comparison of Closely Related Tanacetum-Family Plants.</title>
        <authorList>
            <person name="Yamashiro T."/>
            <person name="Shiraishi A."/>
            <person name="Nakayama K."/>
            <person name="Satake H."/>
        </authorList>
    </citation>
    <scope>NUCLEOTIDE SEQUENCE</scope>
</reference>
<evidence type="ECO:0000313" key="3">
    <source>
        <dbReference type="Proteomes" id="UP001151760"/>
    </source>
</evidence>
<gene>
    <name evidence="2" type="ORF">Tco_0819286</name>
</gene>
<dbReference type="EMBL" id="BQNB010012017">
    <property type="protein sequence ID" value="GJS98116.1"/>
    <property type="molecule type" value="Genomic_DNA"/>
</dbReference>
<sequence length="137" mass="15886">MELNELHMEFKKWEQILHENVLCLTRNKDHPNAALSYMINCFTNELPFNLAYFMVKRMERVKRNTGKGKRTHPPTDSSSSQSDDPSHIKSNLSPSSYIKELLQIENASGEFKQTNGDFQVHREDLVQFDEEVGQIVS</sequence>
<feature type="region of interest" description="Disordered" evidence="1">
    <location>
        <begin position="63"/>
        <end position="92"/>
    </location>
</feature>
<accession>A0ABQ5A907</accession>
<proteinExistence type="predicted"/>
<dbReference type="Proteomes" id="UP001151760">
    <property type="component" value="Unassembled WGS sequence"/>
</dbReference>
<evidence type="ECO:0000313" key="2">
    <source>
        <dbReference type="EMBL" id="GJS98116.1"/>
    </source>
</evidence>
<feature type="compositionally biased region" description="Low complexity" evidence="1">
    <location>
        <begin position="74"/>
        <end position="83"/>
    </location>
</feature>
<evidence type="ECO:0000256" key="1">
    <source>
        <dbReference type="SAM" id="MobiDB-lite"/>
    </source>
</evidence>